<proteinExistence type="predicted"/>
<dbReference type="VEuPathDB" id="VectorBase:ASIC016303"/>
<accession>A0A084WDM7</accession>
<reference evidence="2" key="2">
    <citation type="submission" date="2020-05" db="UniProtKB">
        <authorList>
            <consortium name="EnsemblMetazoa"/>
        </authorList>
    </citation>
    <scope>IDENTIFICATION</scope>
</reference>
<name>A0A084WDM7_ANOSI</name>
<evidence type="ECO:0000313" key="3">
    <source>
        <dbReference type="Proteomes" id="UP000030765"/>
    </source>
</evidence>
<keyword evidence="3" id="KW-1185">Reference proteome</keyword>
<protein>
    <submittedName>
        <fullName evidence="1 2">AraC family transcriptional regulator</fullName>
    </submittedName>
</protein>
<gene>
    <name evidence="1" type="ORF">ZHAS_00016303</name>
</gene>
<dbReference type="EMBL" id="KE525339">
    <property type="protein sequence ID" value="KFB48321.1"/>
    <property type="molecule type" value="Genomic_DNA"/>
</dbReference>
<evidence type="ECO:0000313" key="2">
    <source>
        <dbReference type="EnsemblMetazoa" id="ASIC016303-PA"/>
    </source>
</evidence>
<dbReference type="AlphaFoldDB" id="A0A084WDM7"/>
<reference evidence="1 3" key="1">
    <citation type="journal article" date="2014" name="BMC Genomics">
        <title>Genome sequence of Anopheles sinensis provides insight into genetics basis of mosquito competence for malaria parasites.</title>
        <authorList>
            <person name="Zhou D."/>
            <person name="Zhang D."/>
            <person name="Ding G."/>
            <person name="Shi L."/>
            <person name="Hou Q."/>
            <person name="Ye Y."/>
            <person name="Xu Y."/>
            <person name="Zhou H."/>
            <person name="Xiong C."/>
            <person name="Li S."/>
            <person name="Yu J."/>
            <person name="Hong S."/>
            <person name="Yu X."/>
            <person name="Zou P."/>
            <person name="Chen C."/>
            <person name="Chang X."/>
            <person name="Wang W."/>
            <person name="Lv Y."/>
            <person name="Sun Y."/>
            <person name="Ma L."/>
            <person name="Shen B."/>
            <person name="Zhu C."/>
        </authorList>
    </citation>
    <scope>NUCLEOTIDE SEQUENCE [LARGE SCALE GENOMIC DNA]</scope>
</reference>
<sequence>MHSRGATCEEHVTTQQTIAITNITEREASEENYWITTESDADYYPASVGQWTVLTTDGSGPKGLEGVREITYKNRTKTLRRNSTYKVGRFFTANSSWPSRGDDIV</sequence>
<dbReference type="Proteomes" id="UP000030765">
    <property type="component" value="Unassembled WGS sequence"/>
</dbReference>
<evidence type="ECO:0000313" key="1">
    <source>
        <dbReference type="EMBL" id="KFB48321.1"/>
    </source>
</evidence>
<dbReference type="EnsemblMetazoa" id="ASIC016303-RA">
    <property type="protein sequence ID" value="ASIC016303-PA"/>
    <property type="gene ID" value="ASIC016303"/>
</dbReference>
<dbReference type="EMBL" id="ATLV01023045">
    <property type="status" value="NOT_ANNOTATED_CDS"/>
    <property type="molecule type" value="Genomic_DNA"/>
</dbReference>
<organism evidence="1">
    <name type="scientific">Anopheles sinensis</name>
    <name type="common">Mosquito</name>
    <dbReference type="NCBI Taxonomy" id="74873"/>
    <lineage>
        <taxon>Eukaryota</taxon>
        <taxon>Metazoa</taxon>
        <taxon>Ecdysozoa</taxon>
        <taxon>Arthropoda</taxon>
        <taxon>Hexapoda</taxon>
        <taxon>Insecta</taxon>
        <taxon>Pterygota</taxon>
        <taxon>Neoptera</taxon>
        <taxon>Endopterygota</taxon>
        <taxon>Diptera</taxon>
        <taxon>Nematocera</taxon>
        <taxon>Culicoidea</taxon>
        <taxon>Culicidae</taxon>
        <taxon>Anophelinae</taxon>
        <taxon>Anopheles</taxon>
    </lineage>
</organism>